<dbReference type="Pfam" id="PF13302">
    <property type="entry name" value="Acetyltransf_3"/>
    <property type="match status" value="1"/>
</dbReference>
<accession>A0A150PD30</accession>
<feature type="domain" description="N-acetyltransferase" evidence="1">
    <location>
        <begin position="15"/>
        <end position="176"/>
    </location>
</feature>
<dbReference type="InterPro" id="IPR000182">
    <property type="entry name" value="GNAT_dom"/>
</dbReference>
<dbReference type="GO" id="GO:0016747">
    <property type="term" value="F:acyltransferase activity, transferring groups other than amino-acyl groups"/>
    <property type="evidence" value="ECO:0007669"/>
    <property type="project" value="InterPro"/>
</dbReference>
<comment type="caution">
    <text evidence="2">The sequence shown here is derived from an EMBL/GenBank/DDBJ whole genome shotgun (WGS) entry which is preliminary data.</text>
</comment>
<dbReference type="Gene3D" id="3.40.630.30">
    <property type="match status" value="1"/>
</dbReference>
<evidence type="ECO:0000313" key="2">
    <source>
        <dbReference type="EMBL" id="KYF53585.1"/>
    </source>
</evidence>
<organism evidence="2 3">
    <name type="scientific">Sorangium cellulosum</name>
    <name type="common">Polyangium cellulosum</name>
    <dbReference type="NCBI Taxonomy" id="56"/>
    <lineage>
        <taxon>Bacteria</taxon>
        <taxon>Pseudomonadati</taxon>
        <taxon>Myxococcota</taxon>
        <taxon>Polyangia</taxon>
        <taxon>Polyangiales</taxon>
        <taxon>Polyangiaceae</taxon>
        <taxon>Sorangium</taxon>
    </lineage>
</organism>
<keyword evidence="2" id="KW-0808">Transferase</keyword>
<reference evidence="2 3" key="1">
    <citation type="submission" date="2014-02" db="EMBL/GenBank/DDBJ databases">
        <title>The small core and large imbalanced accessory genome model reveals a collaborative survival strategy of Sorangium cellulosum strains in nature.</title>
        <authorList>
            <person name="Han K."/>
            <person name="Peng R."/>
            <person name="Blom J."/>
            <person name="Li Y.-Z."/>
        </authorList>
    </citation>
    <scope>NUCLEOTIDE SEQUENCE [LARGE SCALE GENOMIC DNA]</scope>
    <source>
        <strain evidence="2 3">So0157-25</strain>
    </source>
</reference>
<evidence type="ECO:0000259" key="1">
    <source>
        <dbReference type="PROSITE" id="PS51186"/>
    </source>
</evidence>
<gene>
    <name evidence="2" type="ORF">BE08_03795</name>
</gene>
<dbReference type="Proteomes" id="UP000075420">
    <property type="component" value="Unassembled WGS sequence"/>
</dbReference>
<dbReference type="EMBL" id="JELY01002106">
    <property type="protein sequence ID" value="KYF53585.1"/>
    <property type="molecule type" value="Genomic_DNA"/>
</dbReference>
<dbReference type="PROSITE" id="PS51186">
    <property type="entry name" value="GNAT"/>
    <property type="match status" value="1"/>
</dbReference>
<dbReference type="PANTHER" id="PTHR43792">
    <property type="entry name" value="GNAT FAMILY, PUTATIVE (AFU_ORTHOLOGUE AFUA_3G00765)-RELATED-RELATED"/>
    <property type="match status" value="1"/>
</dbReference>
<evidence type="ECO:0000313" key="3">
    <source>
        <dbReference type="Proteomes" id="UP000075420"/>
    </source>
</evidence>
<sequence>MASFDPFPVLTTPRLRLRALGPGDAERIFRIQSDPEVTRYFGRAPFISLAEAEERIATAIASVREHTSIRWGITLEDSGELLGTAGFWNWNKPHRWAEIGYELLPAFWGRGIMTEALRAILAFGFESMALHRVTAQIDPENLASARVLERLGFTREGQHRQNWYYDGRFTDTAVYG</sequence>
<name>A0A150PD30_SORCE</name>
<proteinExistence type="predicted"/>
<dbReference type="AlphaFoldDB" id="A0A150PD30"/>
<feature type="non-terminal residue" evidence="2">
    <location>
        <position position="176"/>
    </location>
</feature>
<dbReference type="InterPro" id="IPR016181">
    <property type="entry name" value="Acyl_CoA_acyltransferase"/>
</dbReference>
<dbReference type="SUPFAM" id="SSF55729">
    <property type="entry name" value="Acyl-CoA N-acyltransferases (Nat)"/>
    <property type="match status" value="1"/>
</dbReference>
<dbReference type="CDD" id="cd04301">
    <property type="entry name" value="NAT_SF"/>
    <property type="match status" value="1"/>
</dbReference>
<protein>
    <submittedName>
        <fullName evidence="2">GCN5 family acetyltransferase</fullName>
    </submittedName>
</protein>
<dbReference type="InterPro" id="IPR051531">
    <property type="entry name" value="N-acetyltransferase"/>
</dbReference>